<evidence type="ECO:0000313" key="4">
    <source>
        <dbReference type="WBParaSite" id="ECPE_0001825601-mRNA-1"/>
    </source>
</evidence>
<dbReference type="OrthoDB" id="10609784at2759"/>
<dbReference type="Proteomes" id="UP000272942">
    <property type="component" value="Unassembled WGS sequence"/>
</dbReference>
<feature type="compositionally biased region" description="Basic and acidic residues" evidence="1">
    <location>
        <begin position="10"/>
        <end position="32"/>
    </location>
</feature>
<dbReference type="WBParaSite" id="ECPE_0001825601-mRNA-1">
    <property type="protein sequence ID" value="ECPE_0001825601-mRNA-1"/>
    <property type="gene ID" value="ECPE_0001825601"/>
</dbReference>
<evidence type="ECO:0000313" key="3">
    <source>
        <dbReference type="Proteomes" id="UP000272942"/>
    </source>
</evidence>
<dbReference type="AlphaFoldDB" id="A0A183BG71"/>
<dbReference type="EMBL" id="UZAN01075682">
    <property type="protein sequence ID" value="VDP95812.1"/>
    <property type="molecule type" value="Genomic_DNA"/>
</dbReference>
<evidence type="ECO:0000256" key="1">
    <source>
        <dbReference type="SAM" id="MobiDB-lite"/>
    </source>
</evidence>
<sequence length="148" mass="16862">MTVTRRMNMTKKDVDDEQRSSGHNTGESREVPLHSFSVHGSRVSESSRPSDKSKLSVSLIEMKERHLQDKMEQQMKELQESHSSKLLAVRQELETAKLAEEMEDKLSIRSILSEEGKDRVIQFVENHPVWDAREASDPFVPGQQGSVS</sequence>
<reference evidence="2 3" key="2">
    <citation type="submission" date="2018-11" db="EMBL/GenBank/DDBJ databases">
        <authorList>
            <consortium name="Pathogen Informatics"/>
        </authorList>
    </citation>
    <scope>NUCLEOTIDE SEQUENCE [LARGE SCALE GENOMIC DNA]</scope>
    <source>
        <strain evidence="2 3">Egypt</strain>
    </source>
</reference>
<proteinExistence type="predicted"/>
<organism evidence="4">
    <name type="scientific">Echinostoma caproni</name>
    <dbReference type="NCBI Taxonomy" id="27848"/>
    <lineage>
        <taxon>Eukaryota</taxon>
        <taxon>Metazoa</taxon>
        <taxon>Spiralia</taxon>
        <taxon>Lophotrochozoa</taxon>
        <taxon>Platyhelminthes</taxon>
        <taxon>Trematoda</taxon>
        <taxon>Digenea</taxon>
        <taxon>Plagiorchiida</taxon>
        <taxon>Echinostomata</taxon>
        <taxon>Echinostomatoidea</taxon>
        <taxon>Echinostomatidae</taxon>
        <taxon>Echinostoma</taxon>
    </lineage>
</organism>
<accession>A0A183BG71</accession>
<gene>
    <name evidence="2" type="ORF">ECPE_LOCUS18206</name>
</gene>
<reference evidence="4" key="1">
    <citation type="submission" date="2016-06" db="UniProtKB">
        <authorList>
            <consortium name="WormBaseParasite"/>
        </authorList>
    </citation>
    <scope>IDENTIFICATION</scope>
</reference>
<evidence type="ECO:0000313" key="2">
    <source>
        <dbReference type="EMBL" id="VDP95812.1"/>
    </source>
</evidence>
<name>A0A183BG71_9TREM</name>
<keyword evidence="3" id="KW-1185">Reference proteome</keyword>
<feature type="region of interest" description="Disordered" evidence="1">
    <location>
        <begin position="1"/>
        <end position="56"/>
    </location>
</feature>
<protein>
    <submittedName>
        <fullName evidence="4">ELKS/RAB6-interacting/CAST family member 2</fullName>
    </submittedName>
</protein>